<organism evidence="1 2">
    <name type="scientific">Populus alba</name>
    <name type="common">White poplar</name>
    <dbReference type="NCBI Taxonomy" id="43335"/>
    <lineage>
        <taxon>Eukaryota</taxon>
        <taxon>Viridiplantae</taxon>
        <taxon>Streptophyta</taxon>
        <taxon>Embryophyta</taxon>
        <taxon>Tracheophyta</taxon>
        <taxon>Spermatophyta</taxon>
        <taxon>Magnoliopsida</taxon>
        <taxon>eudicotyledons</taxon>
        <taxon>Gunneridae</taxon>
        <taxon>Pentapetalae</taxon>
        <taxon>rosids</taxon>
        <taxon>fabids</taxon>
        <taxon>Malpighiales</taxon>
        <taxon>Salicaceae</taxon>
        <taxon>Saliceae</taxon>
        <taxon>Populus</taxon>
    </lineage>
</organism>
<dbReference type="EMBL" id="RCHU02000017">
    <property type="protein sequence ID" value="KAL3568534.1"/>
    <property type="molecule type" value="Genomic_DNA"/>
</dbReference>
<evidence type="ECO:0000313" key="1">
    <source>
        <dbReference type="EMBL" id="KAL3568534.1"/>
    </source>
</evidence>
<accession>A0ACC4AR93</accession>
<name>A0ACC4AR93_POPAL</name>
<reference evidence="1 2" key="1">
    <citation type="journal article" date="2024" name="Plant Biotechnol. J.">
        <title>Genome and CRISPR/Cas9 system of a widespread forest tree (Populus alba) in the world.</title>
        <authorList>
            <person name="Liu Y.J."/>
            <person name="Jiang P.F."/>
            <person name="Han X.M."/>
            <person name="Li X.Y."/>
            <person name="Wang H.M."/>
            <person name="Wang Y.J."/>
            <person name="Wang X.X."/>
            <person name="Zeng Q.Y."/>
        </authorList>
    </citation>
    <scope>NUCLEOTIDE SEQUENCE [LARGE SCALE GENOMIC DNA]</scope>
    <source>
        <strain evidence="2">cv. PAL-ZL1</strain>
    </source>
</reference>
<keyword evidence="2" id="KW-1185">Reference proteome</keyword>
<dbReference type="Proteomes" id="UP000309997">
    <property type="component" value="Unassembled WGS sequence"/>
</dbReference>
<comment type="caution">
    <text evidence="1">The sequence shown here is derived from an EMBL/GenBank/DDBJ whole genome shotgun (WGS) entry which is preliminary data.</text>
</comment>
<evidence type="ECO:0000313" key="2">
    <source>
        <dbReference type="Proteomes" id="UP000309997"/>
    </source>
</evidence>
<gene>
    <name evidence="1" type="ORF">D5086_031185</name>
</gene>
<sequence>MEEEESSKWDYDGKDTPEEVAAAAMYLKDTSGKEGIQELTSCGDVLEGYGKILVEDIVKLGSWTEDAKATEEREM</sequence>
<protein>
    <submittedName>
        <fullName evidence="1">Uncharacterized protein</fullName>
    </submittedName>
</protein>
<proteinExistence type="predicted"/>